<dbReference type="AlphaFoldDB" id="A0AAU8AEY9"/>
<gene>
    <name evidence="1" type="ORF">PVT71_13610</name>
</gene>
<accession>A0AAU8AEY9</accession>
<proteinExistence type="predicted"/>
<evidence type="ECO:0000313" key="1">
    <source>
        <dbReference type="EMBL" id="XCC93502.1"/>
    </source>
</evidence>
<organism evidence="1">
    <name type="scientific">Alloyangia sp. H15</name>
    <dbReference type="NCBI Taxonomy" id="3029062"/>
    <lineage>
        <taxon>Bacteria</taxon>
        <taxon>Pseudomonadati</taxon>
        <taxon>Pseudomonadota</taxon>
        <taxon>Alphaproteobacteria</taxon>
        <taxon>Rhodobacterales</taxon>
        <taxon>Roseobacteraceae</taxon>
        <taxon>Alloyangia</taxon>
    </lineage>
</organism>
<sequence length="101" mass="11495">MLEDHVAAGFDPAAFWSLTPRLYLAQMRGARRRLEAEEMLSVQQAWLTATLMRAKKIPDLKKLLRRRSPAESREEFKAKLAAMSSALPKVSLADWQARQGK</sequence>
<name>A0AAU8AEY9_9RHOB</name>
<dbReference type="RefSeq" id="WP_353472323.1">
    <property type="nucleotide sequence ID" value="NZ_CP123384.1"/>
</dbReference>
<protein>
    <submittedName>
        <fullName evidence="1">Uncharacterized protein</fullName>
    </submittedName>
</protein>
<dbReference type="EMBL" id="CP123384">
    <property type="protein sequence ID" value="XCC93502.1"/>
    <property type="molecule type" value="Genomic_DNA"/>
</dbReference>
<reference evidence="1" key="1">
    <citation type="submission" date="2023-02" db="EMBL/GenBank/DDBJ databases">
        <title>Description and genomic characterization of Salipiger bruguierae sp. nov., isolated from the sediment of mangrove plant Bruguiera sexangula.</title>
        <authorList>
            <person name="Long M."/>
        </authorList>
    </citation>
    <scope>NUCLEOTIDE SEQUENCE</scope>
    <source>
        <strain evidence="1">H15</strain>
    </source>
</reference>